<keyword evidence="2" id="KW-1185">Reference proteome</keyword>
<feature type="non-terminal residue" evidence="1">
    <location>
        <position position="193"/>
    </location>
</feature>
<reference evidence="1 2" key="1">
    <citation type="submission" date="2024-02" db="EMBL/GenBank/DDBJ databases">
        <authorList>
            <person name="Chen Y."/>
            <person name="Shah S."/>
            <person name="Dougan E. K."/>
            <person name="Thang M."/>
            <person name="Chan C."/>
        </authorList>
    </citation>
    <scope>NUCLEOTIDE SEQUENCE [LARGE SCALE GENOMIC DNA]</scope>
</reference>
<dbReference type="EMBL" id="CAXAMN010005234">
    <property type="protein sequence ID" value="CAK9012992.1"/>
    <property type="molecule type" value="Genomic_DNA"/>
</dbReference>
<proteinExistence type="predicted"/>
<name>A0ABP0JF86_9DINO</name>
<sequence>MGLDVLASTSTATIVSVDADGQHVQLDSRVADVCEGSYTVQGAPAQLFNLDGSTCSLHTDFLLRPGHQVQHQCVLASTSAIHHALHQHWLTRWGRPPDLAPEPWQKVATFLEAYLPSRPLQMPALEPHLDATVQKFTIKSARGIDGFDSADLQRMPLSLTVGVVSDVQRAFDTVPRWPILRIALHLGLPLDFV</sequence>
<accession>A0ABP0JF86</accession>
<evidence type="ECO:0000313" key="1">
    <source>
        <dbReference type="EMBL" id="CAK9012992.1"/>
    </source>
</evidence>
<gene>
    <name evidence="1" type="ORF">CCMP2556_LOCUS11082</name>
</gene>
<organism evidence="1 2">
    <name type="scientific">Durusdinium trenchii</name>
    <dbReference type="NCBI Taxonomy" id="1381693"/>
    <lineage>
        <taxon>Eukaryota</taxon>
        <taxon>Sar</taxon>
        <taxon>Alveolata</taxon>
        <taxon>Dinophyceae</taxon>
        <taxon>Suessiales</taxon>
        <taxon>Symbiodiniaceae</taxon>
        <taxon>Durusdinium</taxon>
    </lineage>
</organism>
<dbReference type="Proteomes" id="UP001642484">
    <property type="component" value="Unassembled WGS sequence"/>
</dbReference>
<comment type="caution">
    <text evidence="1">The sequence shown here is derived from an EMBL/GenBank/DDBJ whole genome shotgun (WGS) entry which is preliminary data.</text>
</comment>
<protein>
    <recommendedName>
        <fullName evidence="3">Reverse transcriptase domain-containing protein</fullName>
    </recommendedName>
</protein>
<evidence type="ECO:0000313" key="2">
    <source>
        <dbReference type="Proteomes" id="UP001642484"/>
    </source>
</evidence>
<evidence type="ECO:0008006" key="3">
    <source>
        <dbReference type="Google" id="ProtNLM"/>
    </source>
</evidence>